<comment type="caution">
    <text evidence="1">The sequence shown here is derived from an EMBL/GenBank/DDBJ whole genome shotgun (WGS) entry which is preliminary data.</text>
</comment>
<keyword evidence="2" id="KW-1185">Reference proteome</keyword>
<reference evidence="2" key="1">
    <citation type="journal article" date="2019" name="Int. J. Syst. Evol. Microbiol.">
        <title>The Global Catalogue of Microorganisms (GCM) 10K type strain sequencing project: providing services to taxonomists for standard genome sequencing and annotation.</title>
        <authorList>
            <consortium name="The Broad Institute Genomics Platform"/>
            <consortium name="The Broad Institute Genome Sequencing Center for Infectious Disease"/>
            <person name="Wu L."/>
            <person name="Ma J."/>
        </authorList>
    </citation>
    <scope>NUCLEOTIDE SEQUENCE [LARGE SCALE GENOMIC DNA]</scope>
    <source>
        <strain evidence="2">CGMCC 1.12966</strain>
    </source>
</reference>
<evidence type="ECO:0000313" key="2">
    <source>
        <dbReference type="Proteomes" id="UP000620550"/>
    </source>
</evidence>
<organism evidence="1 2">
    <name type="scientific">Sphingobacterium griseoflavum</name>
    <dbReference type="NCBI Taxonomy" id="1474952"/>
    <lineage>
        <taxon>Bacteria</taxon>
        <taxon>Pseudomonadati</taxon>
        <taxon>Bacteroidota</taxon>
        <taxon>Sphingobacteriia</taxon>
        <taxon>Sphingobacteriales</taxon>
        <taxon>Sphingobacteriaceae</taxon>
        <taxon>Sphingobacterium</taxon>
    </lineage>
</organism>
<proteinExistence type="predicted"/>
<name>A0ABQ3HX61_9SPHI</name>
<accession>A0ABQ3HX61</accession>
<sequence>MANYITKALGLALRTEKRHVDNVLNTILYSNLVGFNNVVFYNYTCADYIVKGYKESPEIYTIVNKIVRKASVAPVYLYEEKPDQKAAPYRNSKKSRDKMEIKKHKIYVTKALEFVDGENDLQKLLDQPNSKQTWRELTEMARLFYNTQGETFFYRDTPLDSDIAMHLYCAPANLMMPVYGGGDVNEPIVGWQLNLLNGNTLTLDAKDVLQIKMANPEYNSMGSQDRGMSPIQVGQRHLQLNEAALKSWINSEENEGAKGLISPNHPDPKLWLNPEQRLEVAKSVEDKIHGTENKNKVVVSGMPLQYTSMALSPAALGTLEALKFTGYKLPWLWGINPVLFSENPIQHNLEEAKLSFVTDVVIPYLSLEEDALNRWLVKPFSDRDGRDYKIDYDVSVYDELKLSTDEVDALLKVCSINEVRVMLGYDERDEEMANEIFIDQGKVPLSDYGIPLDLQS</sequence>
<evidence type="ECO:0000313" key="1">
    <source>
        <dbReference type="EMBL" id="GHE34839.1"/>
    </source>
</evidence>
<dbReference type="Proteomes" id="UP000620550">
    <property type="component" value="Unassembled WGS sequence"/>
</dbReference>
<evidence type="ECO:0008006" key="3">
    <source>
        <dbReference type="Google" id="ProtNLM"/>
    </source>
</evidence>
<dbReference type="EMBL" id="BNAF01000006">
    <property type="protein sequence ID" value="GHE34839.1"/>
    <property type="molecule type" value="Genomic_DNA"/>
</dbReference>
<gene>
    <name evidence="1" type="ORF">GCM10017764_17530</name>
</gene>
<dbReference type="RefSeq" id="WP_189626286.1">
    <property type="nucleotide sequence ID" value="NZ_BNAF01000006.1"/>
</dbReference>
<protein>
    <recommendedName>
        <fullName evidence="3">Phage portal protein</fullName>
    </recommendedName>
</protein>
<dbReference type="InterPro" id="IPR006944">
    <property type="entry name" value="Phage/GTA_portal"/>
</dbReference>
<dbReference type="Pfam" id="PF04860">
    <property type="entry name" value="Phage_portal"/>
    <property type="match status" value="1"/>
</dbReference>